<dbReference type="EMBL" id="FWWU01000003">
    <property type="protein sequence ID" value="SMB78854.1"/>
    <property type="molecule type" value="Genomic_DNA"/>
</dbReference>
<name>A0A1W1UDK6_9DEIO</name>
<evidence type="ECO:0000313" key="2">
    <source>
        <dbReference type="Proteomes" id="UP000192582"/>
    </source>
</evidence>
<protein>
    <submittedName>
        <fullName evidence="1">Uncharacterized protein</fullName>
    </submittedName>
</protein>
<gene>
    <name evidence="1" type="ORF">SAMN00790413_05660</name>
</gene>
<dbReference type="AlphaFoldDB" id="A0A1W1UDK6"/>
<reference evidence="1 2" key="1">
    <citation type="submission" date="2017-04" db="EMBL/GenBank/DDBJ databases">
        <authorList>
            <person name="Afonso C.L."/>
            <person name="Miller P.J."/>
            <person name="Scott M.A."/>
            <person name="Spackman E."/>
            <person name="Goraichik I."/>
            <person name="Dimitrov K.M."/>
            <person name="Suarez D.L."/>
            <person name="Swayne D.E."/>
        </authorList>
    </citation>
    <scope>NUCLEOTIDE SEQUENCE [LARGE SCALE GENOMIC DNA]</scope>
    <source>
        <strain evidence="1 2">KR-140</strain>
    </source>
</reference>
<dbReference type="Proteomes" id="UP000192582">
    <property type="component" value="Unassembled WGS sequence"/>
</dbReference>
<evidence type="ECO:0000313" key="1">
    <source>
        <dbReference type="EMBL" id="SMB78854.1"/>
    </source>
</evidence>
<accession>A0A1W1UDK6</accession>
<organism evidence="1 2">
    <name type="scientific">Deinococcus hopiensis KR-140</name>
    <dbReference type="NCBI Taxonomy" id="695939"/>
    <lineage>
        <taxon>Bacteria</taxon>
        <taxon>Thermotogati</taxon>
        <taxon>Deinococcota</taxon>
        <taxon>Deinococci</taxon>
        <taxon>Deinococcales</taxon>
        <taxon>Deinococcaceae</taxon>
        <taxon>Deinococcus</taxon>
    </lineage>
</organism>
<dbReference type="RefSeq" id="WP_212648221.1">
    <property type="nucleotide sequence ID" value="NZ_FWWU01000003.1"/>
</dbReference>
<keyword evidence="2" id="KW-1185">Reference proteome</keyword>
<proteinExistence type="predicted"/>
<sequence>MPAVHAVLEVLHVWPIGVIDFPNRSAPSRSRTFPATYSADRAFEVDLEELRRRQGEQVGHLYAVAIHSSRRALQFLDGVVVEVNAPDCESTSAIRLGNHPVLLGMWRHNWVGGRTFEHSGQVLGT</sequence>